<protein>
    <recommendedName>
        <fullName evidence="2">Cell shape-determining protein MreC</fullName>
    </recommendedName>
    <alternativeName>
        <fullName evidence="4">Cell shape protein MreC</fullName>
    </alternativeName>
</protein>
<evidence type="ECO:0000313" key="6">
    <source>
        <dbReference type="EMBL" id="CAH0991068.1"/>
    </source>
</evidence>
<evidence type="ECO:0000256" key="2">
    <source>
        <dbReference type="ARBA" id="ARBA00013855"/>
    </source>
</evidence>
<accession>A0ABN8EFA2</accession>
<name>A0ABN8EFA2_9GAMM</name>
<gene>
    <name evidence="6" type="primary">mreC</name>
    <name evidence="6" type="ORF">SIN8267_01169</name>
</gene>
<comment type="caution">
    <text evidence="6">The sequence shown here is derived from an EMBL/GenBank/DDBJ whole genome shotgun (WGS) entry which is preliminary data.</text>
</comment>
<keyword evidence="3" id="KW-0133">Cell shape</keyword>
<evidence type="ECO:0000256" key="3">
    <source>
        <dbReference type="ARBA" id="ARBA00022960"/>
    </source>
</evidence>
<dbReference type="Pfam" id="PF04085">
    <property type="entry name" value="MreC"/>
    <property type="match status" value="1"/>
</dbReference>
<keyword evidence="7" id="KW-1185">Reference proteome</keyword>
<evidence type="ECO:0000256" key="1">
    <source>
        <dbReference type="ARBA" id="ARBA00009369"/>
    </source>
</evidence>
<dbReference type="PANTHER" id="PTHR34138:SF1">
    <property type="entry name" value="CELL SHAPE-DETERMINING PROTEIN MREC"/>
    <property type="match status" value="1"/>
</dbReference>
<dbReference type="Gene3D" id="2.40.10.340">
    <property type="entry name" value="Rod shape-determining protein MreC, domain 1"/>
    <property type="match status" value="1"/>
</dbReference>
<organism evidence="6 7">
    <name type="scientific">Sinobacterium norvegicum</name>
    <dbReference type="NCBI Taxonomy" id="1641715"/>
    <lineage>
        <taxon>Bacteria</taxon>
        <taxon>Pseudomonadati</taxon>
        <taxon>Pseudomonadota</taxon>
        <taxon>Gammaproteobacteria</taxon>
        <taxon>Cellvibrionales</taxon>
        <taxon>Spongiibacteraceae</taxon>
        <taxon>Sinobacterium</taxon>
    </lineage>
</organism>
<evidence type="ECO:0000256" key="4">
    <source>
        <dbReference type="ARBA" id="ARBA00032089"/>
    </source>
</evidence>
<dbReference type="InterPro" id="IPR055342">
    <property type="entry name" value="MreC_beta-barrel_core"/>
</dbReference>
<dbReference type="Proteomes" id="UP000838100">
    <property type="component" value="Unassembled WGS sequence"/>
</dbReference>
<reference evidence="6" key="1">
    <citation type="submission" date="2021-12" db="EMBL/GenBank/DDBJ databases">
        <authorList>
            <person name="Rodrigo-Torres L."/>
            <person name="Arahal R. D."/>
            <person name="Lucena T."/>
        </authorList>
    </citation>
    <scope>NUCLEOTIDE SEQUENCE</scope>
    <source>
        <strain evidence="6">CECT 8267</strain>
    </source>
</reference>
<evidence type="ECO:0000313" key="7">
    <source>
        <dbReference type="Proteomes" id="UP000838100"/>
    </source>
</evidence>
<comment type="similarity">
    <text evidence="1">Belongs to the MreC family.</text>
</comment>
<dbReference type="NCBIfam" id="TIGR00219">
    <property type="entry name" value="mreC"/>
    <property type="match status" value="1"/>
</dbReference>
<dbReference type="InterPro" id="IPR007221">
    <property type="entry name" value="MreC"/>
</dbReference>
<dbReference type="Gene3D" id="2.40.10.350">
    <property type="entry name" value="Rod shape-determining protein MreC, domain 2"/>
    <property type="match status" value="1"/>
</dbReference>
<proteinExistence type="inferred from homology"/>
<dbReference type="EMBL" id="CAKLPX010000001">
    <property type="protein sequence ID" value="CAH0991068.1"/>
    <property type="molecule type" value="Genomic_DNA"/>
</dbReference>
<sequence>MVLVAFDYRTEKLGVARYVTSVITAPAYWLTDLPVQLSLWTNKHSMSRSDLIEENDALKAEALVLKGRVLKLASLAAENVRLRELLNSSALLRSDVVVAEIIGVLPNPQAQQVIINKGSEDGVYIGQPVLEANGVIGQIVSVSLKTSRLLLITDASHAVPVQVNRNGVRSIADGVGLTDELQLHHVAATTDIQNGDLLVSSGLGGRFPEGYPVARVSSVIHNPGLPFLIVRAIPTAQLDRTRHVLLVFHRDNSGDLTTATQAAQ</sequence>
<dbReference type="PANTHER" id="PTHR34138">
    <property type="entry name" value="CELL SHAPE-DETERMINING PROTEIN MREC"/>
    <property type="match status" value="1"/>
</dbReference>
<feature type="domain" description="Rod shape-determining protein MreC beta-barrel core" evidence="5">
    <location>
        <begin position="101"/>
        <end position="247"/>
    </location>
</feature>
<dbReference type="PIRSF" id="PIRSF038471">
    <property type="entry name" value="MreC"/>
    <property type="match status" value="1"/>
</dbReference>
<dbReference type="InterPro" id="IPR042177">
    <property type="entry name" value="Cell/Rod_1"/>
</dbReference>
<dbReference type="InterPro" id="IPR042175">
    <property type="entry name" value="Cell/Rod_MreC_2"/>
</dbReference>
<evidence type="ECO:0000259" key="5">
    <source>
        <dbReference type="Pfam" id="PF04085"/>
    </source>
</evidence>